<accession>A0ABS4TQM2</accession>
<feature type="compositionally biased region" description="Low complexity" evidence="1">
    <location>
        <begin position="372"/>
        <end position="382"/>
    </location>
</feature>
<evidence type="ECO:0000259" key="2">
    <source>
        <dbReference type="PROSITE" id="PS50093"/>
    </source>
</evidence>
<keyword evidence="4" id="KW-1185">Reference proteome</keyword>
<feature type="region of interest" description="Disordered" evidence="1">
    <location>
        <begin position="362"/>
        <end position="456"/>
    </location>
</feature>
<dbReference type="SUPFAM" id="SSF51004">
    <property type="entry name" value="C-terminal (heme d1) domain of cytochrome cd1-nitrite reductase"/>
    <property type="match status" value="1"/>
</dbReference>
<evidence type="ECO:0000313" key="3">
    <source>
        <dbReference type="EMBL" id="MBP2326171.1"/>
    </source>
</evidence>
<dbReference type="Gene3D" id="2.60.40.10">
    <property type="entry name" value="Immunoglobulins"/>
    <property type="match status" value="1"/>
</dbReference>
<protein>
    <recommendedName>
        <fullName evidence="2">PKD domain-containing protein</fullName>
    </recommendedName>
</protein>
<dbReference type="InterPro" id="IPR011048">
    <property type="entry name" value="Haem_d1_sf"/>
</dbReference>
<organism evidence="3 4">
    <name type="scientific">Kibdelosporangium banguiense</name>
    <dbReference type="NCBI Taxonomy" id="1365924"/>
    <lineage>
        <taxon>Bacteria</taxon>
        <taxon>Bacillati</taxon>
        <taxon>Actinomycetota</taxon>
        <taxon>Actinomycetes</taxon>
        <taxon>Pseudonocardiales</taxon>
        <taxon>Pseudonocardiaceae</taxon>
        <taxon>Kibdelosporangium</taxon>
    </lineage>
</organism>
<evidence type="ECO:0000256" key="1">
    <source>
        <dbReference type="SAM" id="MobiDB-lite"/>
    </source>
</evidence>
<evidence type="ECO:0000313" key="4">
    <source>
        <dbReference type="Proteomes" id="UP001519332"/>
    </source>
</evidence>
<feature type="domain" description="PKD" evidence="2">
    <location>
        <begin position="483"/>
        <end position="538"/>
    </location>
</feature>
<dbReference type="InterPro" id="IPR000601">
    <property type="entry name" value="PKD_dom"/>
</dbReference>
<dbReference type="SMART" id="SM00089">
    <property type="entry name" value="PKD"/>
    <property type="match status" value="1"/>
</dbReference>
<proteinExistence type="predicted"/>
<dbReference type="InterPro" id="IPR015943">
    <property type="entry name" value="WD40/YVTN_repeat-like_dom_sf"/>
</dbReference>
<dbReference type="PROSITE" id="PS50093">
    <property type="entry name" value="PKD"/>
    <property type="match status" value="1"/>
</dbReference>
<comment type="caution">
    <text evidence="3">The sequence shown here is derived from an EMBL/GenBank/DDBJ whole genome shotgun (WGS) entry which is preliminary data.</text>
</comment>
<dbReference type="InterPro" id="IPR013783">
    <property type="entry name" value="Ig-like_fold"/>
</dbReference>
<dbReference type="Pfam" id="PF18911">
    <property type="entry name" value="PKD_4"/>
    <property type="match status" value="1"/>
</dbReference>
<dbReference type="InterPro" id="IPR044060">
    <property type="entry name" value="Bacterial_rp_domain"/>
</dbReference>
<dbReference type="Pfam" id="PF18998">
    <property type="entry name" value="Flg_new_2"/>
    <property type="match status" value="1"/>
</dbReference>
<dbReference type="EMBL" id="JAGINW010000001">
    <property type="protein sequence ID" value="MBP2326171.1"/>
    <property type="molecule type" value="Genomic_DNA"/>
</dbReference>
<gene>
    <name evidence="3" type="ORF">JOF56_006556</name>
</gene>
<dbReference type="SUPFAM" id="SSF49299">
    <property type="entry name" value="PKD domain"/>
    <property type="match status" value="1"/>
</dbReference>
<reference evidence="3 4" key="1">
    <citation type="submission" date="2021-03" db="EMBL/GenBank/DDBJ databases">
        <title>Sequencing the genomes of 1000 actinobacteria strains.</title>
        <authorList>
            <person name="Klenk H.-P."/>
        </authorList>
    </citation>
    <scope>NUCLEOTIDE SEQUENCE [LARGE SCALE GENOMIC DNA]</scope>
    <source>
        <strain evidence="3 4">DSM 46670</strain>
    </source>
</reference>
<name>A0ABS4TQM2_9PSEU</name>
<dbReference type="InterPro" id="IPR022409">
    <property type="entry name" value="PKD/Chitinase_dom"/>
</dbReference>
<dbReference type="Proteomes" id="UP001519332">
    <property type="component" value="Unassembled WGS sequence"/>
</dbReference>
<dbReference type="InterPro" id="IPR035986">
    <property type="entry name" value="PKD_dom_sf"/>
</dbReference>
<feature type="compositionally biased region" description="Pro residues" evidence="1">
    <location>
        <begin position="383"/>
        <end position="438"/>
    </location>
</feature>
<sequence length="721" mass="75191">MTMRHWQRTAMLGVTAIGVAGAVVFGADAGTPAQTPRLLSGSAWLPSPKVGQVTLLDGSSTEVAAQLQVAAPGTNLDVVQHGTTAYAIDRTAGTIRRIDGATYTMTPPEAPIADSGNGLTAFAASNALYAVDTKRGILSVLDPKTLARQGNPVPLSADLTTESTVVDNDSRLWFVDNATGELTSIKGTDRTTSRVASKGRNVLTMAGGRPVVIDTAARKAVVVDPDNASVDATFDLGLRQDDSVTVSAGNQRVYMVAARGALIICDIAKRDCGNVIPLNQGSSLGTPVEAGNRVFVPDHTAGQVWIIDLANRSVVAKAQVLTPRSQFQLINRDGVVFYNDTDSERAGVIQLDGSFTPIAKFDPANPAKGLTGASPGAEAPAQGGPPVPANPSTPPATPGPPDNPPNSPNPPNPSYPSNPPNGPVTIPEPPAPPPPSPSPQQQHNPDQPPPPEPVTLKITLSKTTPILGEDVTLQVATTSGAVPRSADWDFGDGAKKSAAMVTHRWATARTFQVSVQVTMPDNRTATTSVSVTVSEVPKAKLTVTAPENGKITGTGINCPPTCTVTVNKGQSITLAAQANPNFTFAGWGGACTGTGACQVAMTADKTVSARFNAERGAAFIGTWVNVDPATRSIVRAEITRTSPTTMSLNMFGSCSPDPCEWGRTTATLQGNTLRAFYDQGFATRTVVISQSGGGLVINIHHDYIPPDTREDRDSTDTMRKN</sequence>
<dbReference type="RefSeq" id="WP_209643265.1">
    <property type="nucleotide sequence ID" value="NZ_JAGINW010000001.1"/>
</dbReference>
<dbReference type="Gene3D" id="2.130.10.10">
    <property type="entry name" value="YVTN repeat-like/Quinoprotein amine dehydrogenase"/>
    <property type="match status" value="1"/>
</dbReference>
<dbReference type="CDD" id="cd00146">
    <property type="entry name" value="PKD"/>
    <property type="match status" value="1"/>
</dbReference>